<dbReference type="AlphaFoldDB" id="B4G8A9"/>
<dbReference type="HOGENOM" id="CLU_2361932_0_0_1"/>
<protein>
    <submittedName>
        <fullName evidence="2">GL18873</fullName>
    </submittedName>
</protein>
<evidence type="ECO:0000313" key="3">
    <source>
        <dbReference type="Proteomes" id="UP000008744"/>
    </source>
</evidence>
<feature type="compositionally biased region" description="Basic and acidic residues" evidence="1">
    <location>
        <begin position="84"/>
        <end position="96"/>
    </location>
</feature>
<gene>
    <name evidence="2" type="primary">Dper\GL18873</name>
    <name evidence="2" type="ORF">Dper_GL18873</name>
</gene>
<dbReference type="Proteomes" id="UP000008744">
    <property type="component" value="Unassembled WGS sequence"/>
</dbReference>
<organism evidence="3">
    <name type="scientific">Drosophila persimilis</name>
    <name type="common">Fruit fly</name>
    <dbReference type="NCBI Taxonomy" id="7234"/>
    <lineage>
        <taxon>Eukaryota</taxon>
        <taxon>Metazoa</taxon>
        <taxon>Ecdysozoa</taxon>
        <taxon>Arthropoda</taxon>
        <taxon>Hexapoda</taxon>
        <taxon>Insecta</taxon>
        <taxon>Pterygota</taxon>
        <taxon>Neoptera</taxon>
        <taxon>Endopterygota</taxon>
        <taxon>Diptera</taxon>
        <taxon>Brachycera</taxon>
        <taxon>Muscomorpha</taxon>
        <taxon>Ephydroidea</taxon>
        <taxon>Drosophilidae</taxon>
        <taxon>Drosophila</taxon>
        <taxon>Sophophora</taxon>
    </lineage>
</organism>
<dbReference type="OMA" id="HGCLENE"/>
<reference evidence="2 3" key="1">
    <citation type="journal article" date="2007" name="Nature">
        <title>Evolution of genes and genomes on the Drosophila phylogeny.</title>
        <authorList>
            <consortium name="Drosophila 12 Genomes Consortium"/>
            <person name="Clark A.G."/>
            <person name="Eisen M.B."/>
            <person name="Smith D.R."/>
            <person name="Bergman C.M."/>
            <person name="Oliver B."/>
            <person name="Markow T.A."/>
            <person name="Kaufman T.C."/>
            <person name="Kellis M."/>
            <person name="Gelbart W."/>
            <person name="Iyer V.N."/>
            <person name="Pollard D.A."/>
            <person name="Sackton T.B."/>
            <person name="Larracuente A.M."/>
            <person name="Singh N.D."/>
            <person name="Abad J.P."/>
            <person name="Abt D.N."/>
            <person name="Adryan B."/>
            <person name="Aguade M."/>
            <person name="Akashi H."/>
            <person name="Anderson W.W."/>
            <person name="Aquadro C.F."/>
            <person name="Ardell D.H."/>
            <person name="Arguello R."/>
            <person name="Artieri C.G."/>
            <person name="Barbash D.A."/>
            <person name="Barker D."/>
            <person name="Barsanti P."/>
            <person name="Batterham P."/>
            <person name="Batzoglou S."/>
            <person name="Begun D."/>
            <person name="Bhutkar A."/>
            <person name="Blanco E."/>
            <person name="Bosak S.A."/>
            <person name="Bradley R.K."/>
            <person name="Brand A.D."/>
            <person name="Brent M.R."/>
            <person name="Brooks A.N."/>
            <person name="Brown R.H."/>
            <person name="Butlin R.K."/>
            <person name="Caggese C."/>
            <person name="Calvi B.R."/>
            <person name="Bernardo de Carvalho A."/>
            <person name="Caspi A."/>
            <person name="Castrezana S."/>
            <person name="Celniker S.E."/>
            <person name="Chang J.L."/>
            <person name="Chapple C."/>
            <person name="Chatterji S."/>
            <person name="Chinwalla A."/>
            <person name="Civetta A."/>
            <person name="Clifton S.W."/>
            <person name="Comeron J.M."/>
            <person name="Costello J.C."/>
            <person name="Coyne J.A."/>
            <person name="Daub J."/>
            <person name="David R.G."/>
            <person name="Delcher A.L."/>
            <person name="Delehaunty K."/>
            <person name="Do C.B."/>
            <person name="Ebling H."/>
            <person name="Edwards K."/>
            <person name="Eickbush T."/>
            <person name="Evans J.D."/>
            <person name="Filipski A."/>
            <person name="Findeiss S."/>
            <person name="Freyhult E."/>
            <person name="Fulton L."/>
            <person name="Fulton R."/>
            <person name="Garcia A.C."/>
            <person name="Gardiner A."/>
            <person name="Garfield D.A."/>
            <person name="Garvin B.E."/>
            <person name="Gibson G."/>
            <person name="Gilbert D."/>
            <person name="Gnerre S."/>
            <person name="Godfrey J."/>
            <person name="Good R."/>
            <person name="Gotea V."/>
            <person name="Gravely B."/>
            <person name="Greenberg A.J."/>
            <person name="Griffiths-Jones S."/>
            <person name="Gross S."/>
            <person name="Guigo R."/>
            <person name="Gustafson E.A."/>
            <person name="Haerty W."/>
            <person name="Hahn M.W."/>
            <person name="Halligan D.L."/>
            <person name="Halpern A.L."/>
            <person name="Halter G.M."/>
            <person name="Han M.V."/>
            <person name="Heger A."/>
            <person name="Hillier L."/>
            <person name="Hinrichs A.S."/>
            <person name="Holmes I."/>
            <person name="Hoskins R.A."/>
            <person name="Hubisz M.J."/>
            <person name="Hultmark D."/>
            <person name="Huntley M.A."/>
            <person name="Jaffe D.B."/>
            <person name="Jagadeeshan S."/>
            <person name="Jeck W.R."/>
            <person name="Johnson J."/>
            <person name="Jones C.D."/>
            <person name="Jordan W.C."/>
            <person name="Karpen G.H."/>
            <person name="Kataoka E."/>
            <person name="Keightley P.D."/>
            <person name="Kheradpour P."/>
            <person name="Kirkness E.F."/>
            <person name="Koerich L.B."/>
            <person name="Kristiansen K."/>
            <person name="Kudrna D."/>
            <person name="Kulathinal R.J."/>
            <person name="Kumar S."/>
            <person name="Kwok R."/>
            <person name="Lander E."/>
            <person name="Langley C.H."/>
            <person name="Lapoint R."/>
            <person name="Lazzaro B.P."/>
            <person name="Lee S.J."/>
            <person name="Levesque L."/>
            <person name="Li R."/>
            <person name="Lin C.F."/>
            <person name="Lin M.F."/>
            <person name="Lindblad-Toh K."/>
            <person name="Llopart A."/>
            <person name="Long M."/>
            <person name="Low L."/>
            <person name="Lozovsky E."/>
            <person name="Lu J."/>
            <person name="Luo M."/>
            <person name="Machado C.A."/>
            <person name="Makalowski W."/>
            <person name="Marzo M."/>
            <person name="Matsuda M."/>
            <person name="Matzkin L."/>
            <person name="McAllister B."/>
            <person name="McBride C.S."/>
            <person name="McKernan B."/>
            <person name="McKernan K."/>
            <person name="Mendez-Lago M."/>
            <person name="Minx P."/>
            <person name="Mollenhauer M.U."/>
            <person name="Montooth K."/>
            <person name="Mount S.M."/>
            <person name="Mu X."/>
            <person name="Myers E."/>
            <person name="Negre B."/>
            <person name="Newfeld S."/>
            <person name="Nielsen R."/>
            <person name="Noor M.A."/>
            <person name="O'Grady P."/>
            <person name="Pachter L."/>
            <person name="Papaceit M."/>
            <person name="Parisi M.J."/>
            <person name="Parisi M."/>
            <person name="Parts L."/>
            <person name="Pedersen J.S."/>
            <person name="Pesole G."/>
            <person name="Phillippy A.M."/>
            <person name="Ponting C.P."/>
            <person name="Pop M."/>
            <person name="Porcelli D."/>
            <person name="Powell J.R."/>
            <person name="Prohaska S."/>
            <person name="Pruitt K."/>
            <person name="Puig M."/>
            <person name="Quesneville H."/>
            <person name="Ram K.R."/>
            <person name="Rand D."/>
            <person name="Rasmussen M.D."/>
            <person name="Reed L.K."/>
            <person name="Reenan R."/>
            <person name="Reily A."/>
            <person name="Remington K.A."/>
            <person name="Rieger T.T."/>
            <person name="Ritchie M.G."/>
            <person name="Robin C."/>
            <person name="Rogers Y.H."/>
            <person name="Rohde C."/>
            <person name="Rozas J."/>
            <person name="Rubenfield M.J."/>
            <person name="Ruiz A."/>
            <person name="Russo S."/>
            <person name="Salzberg S.L."/>
            <person name="Sanchez-Gracia A."/>
            <person name="Saranga D.J."/>
            <person name="Sato H."/>
            <person name="Schaeffer S.W."/>
            <person name="Schatz M.C."/>
            <person name="Schlenke T."/>
            <person name="Schwartz R."/>
            <person name="Segarra C."/>
            <person name="Singh R.S."/>
            <person name="Sirot L."/>
            <person name="Sirota M."/>
            <person name="Sisneros N.B."/>
            <person name="Smith C.D."/>
            <person name="Smith T.F."/>
            <person name="Spieth J."/>
            <person name="Stage D.E."/>
            <person name="Stark A."/>
            <person name="Stephan W."/>
            <person name="Strausberg R.L."/>
            <person name="Strempel S."/>
            <person name="Sturgill D."/>
            <person name="Sutton G."/>
            <person name="Sutton G.G."/>
            <person name="Tao W."/>
            <person name="Teichmann S."/>
            <person name="Tobari Y.N."/>
            <person name="Tomimura Y."/>
            <person name="Tsolas J.M."/>
            <person name="Valente V.L."/>
            <person name="Venter E."/>
            <person name="Venter J.C."/>
            <person name="Vicario S."/>
            <person name="Vieira F.G."/>
            <person name="Vilella A.J."/>
            <person name="Villasante A."/>
            <person name="Walenz B."/>
            <person name="Wang J."/>
            <person name="Wasserman M."/>
            <person name="Watts T."/>
            <person name="Wilson D."/>
            <person name="Wilson R.K."/>
            <person name="Wing R.A."/>
            <person name="Wolfner M.F."/>
            <person name="Wong A."/>
            <person name="Wong G.K."/>
            <person name="Wu C.I."/>
            <person name="Wu G."/>
            <person name="Yamamoto D."/>
            <person name="Yang H.P."/>
            <person name="Yang S.P."/>
            <person name="Yorke J.A."/>
            <person name="Yoshida K."/>
            <person name="Zdobnov E."/>
            <person name="Zhang P."/>
            <person name="Zhang Y."/>
            <person name="Zimin A.V."/>
            <person name="Baldwin J."/>
            <person name="Abdouelleil A."/>
            <person name="Abdulkadir J."/>
            <person name="Abebe A."/>
            <person name="Abera B."/>
            <person name="Abreu J."/>
            <person name="Acer S.C."/>
            <person name="Aftuck L."/>
            <person name="Alexander A."/>
            <person name="An P."/>
            <person name="Anderson E."/>
            <person name="Anderson S."/>
            <person name="Arachi H."/>
            <person name="Azer M."/>
            <person name="Bachantsang P."/>
            <person name="Barry A."/>
            <person name="Bayul T."/>
            <person name="Berlin A."/>
            <person name="Bessette D."/>
            <person name="Bloom T."/>
            <person name="Blye J."/>
            <person name="Boguslavskiy L."/>
            <person name="Bonnet C."/>
            <person name="Boukhgalter B."/>
            <person name="Bourzgui I."/>
            <person name="Brown A."/>
            <person name="Cahill P."/>
            <person name="Channer S."/>
            <person name="Cheshatsang Y."/>
            <person name="Chuda L."/>
            <person name="Citroen M."/>
            <person name="Collymore A."/>
            <person name="Cooke P."/>
            <person name="Costello M."/>
            <person name="D'Aco K."/>
            <person name="Daza R."/>
            <person name="De Haan G."/>
            <person name="DeGray S."/>
            <person name="DeMaso C."/>
            <person name="Dhargay N."/>
            <person name="Dooley K."/>
            <person name="Dooley E."/>
            <person name="Doricent M."/>
            <person name="Dorje P."/>
            <person name="Dorjee K."/>
            <person name="Dupes A."/>
            <person name="Elong R."/>
            <person name="Falk J."/>
            <person name="Farina A."/>
            <person name="Faro S."/>
            <person name="Ferguson D."/>
            <person name="Fisher S."/>
            <person name="Foley C.D."/>
            <person name="Franke A."/>
            <person name="Friedrich D."/>
            <person name="Gadbois L."/>
            <person name="Gearin G."/>
            <person name="Gearin C.R."/>
            <person name="Giannoukos G."/>
            <person name="Goode T."/>
            <person name="Graham J."/>
            <person name="Grandbois E."/>
            <person name="Grewal S."/>
            <person name="Gyaltsen K."/>
            <person name="Hafez N."/>
            <person name="Hagos B."/>
            <person name="Hall J."/>
            <person name="Henson C."/>
            <person name="Hollinger A."/>
            <person name="Honan T."/>
            <person name="Huard M.D."/>
            <person name="Hughes L."/>
            <person name="Hurhula B."/>
            <person name="Husby M.E."/>
            <person name="Kamat A."/>
            <person name="Kanga B."/>
            <person name="Kashin S."/>
            <person name="Khazanovich D."/>
            <person name="Kisner P."/>
            <person name="Lance K."/>
            <person name="Lara M."/>
            <person name="Lee W."/>
            <person name="Lennon N."/>
            <person name="Letendre F."/>
            <person name="LeVine R."/>
            <person name="Lipovsky A."/>
            <person name="Liu X."/>
            <person name="Liu J."/>
            <person name="Liu S."/>
            <person name="Lokyitsang T."/>
            <person name="Lokyitsang Y."/>
            <person name="Lubonja R."/>
            <person name="Lui A."/>
            <person name="MacDonald P."/>
            <person name="Magnisalis V."/>
            <person name="Maru K."/>
            <person name="Matthews C."/>
            <person name="McCusker W."/>
            <person name="McDonough S."/>
            <person name="Mehta T."/>
            <person name="Meldrim J."/>
            <person name="Meneus L."/>
            <person name="Mihai O."/>
            <person name="Mihalev A."/>
            <person name="Mihova T."/>
            <person name="Mittelman R."/>
            <person name="Mlenga V."/>
            <person name="Montmayeur A."/>
            <person name="Mulrain L."/>
            <person name="Navidi A."/>
            <person name="Naylor J."/>
            <person name="Negash T."/>
            <person name="Nguyen T."/>
            <person name="Nguyen N."/>
            <person name="Nicol R."/>
            <person name="Norbu C."/>
            <person name="Norbu N."/>
            <person name="Novod N."/>
            <person name="O'Neill B."/>
            <person name="Osman S."/>
            <person name="Markiewicz E."/>
            <person name="Oyono O.L."/>
            <person name="Patti C."/>
            <person name="Phunkhang P."/>
            <person name="Pierre F."/>
            <person name="Priest M."/>
            <person name="Raghuraman S."/>
            <person name="Rege F."/>
            <person name="Reyes R."/>
            <person name="Rise C."/>
            <person name="Rogov P."/>
            <person name="Ross K."/>
            <person name="Ryan E."/>
            <person name="Settipalli S."/>
            <person name="Shea T."/>
            <person name="Sherpa N."/>
            <person name="Shi L."/>
            <person name="Shih D."/>
            <person name="Sparrow T."/>
            <person name="Spaulding J."/>
            <person name="Stalker J."/>
            <person name="Stange-Thomann N."/>
            <person name="Stavropoulos S."/>
            <person name="Stone C."/>
            <person name="Strader C."/>
            <person name="Tesfaye S."/>
            <person name="Thomson T."/>
            <person name="Thoulutsang Y."/>
            <person name="Thoulutsang D."/>
            <person name="Topham K."/>
            <person name="Topping I."/>
            <person name="Tsamla T."/>
            <person name="Vassiliev H."/>
            <person name="Vo A."/>
            <person name="Wangchuk T."/>
            <person name="Wangdi T."/>
            <person name="Weiand M."/>
            <person name="Wilkinson J."/>
            <person name="Wilson A."/>
            <person name="Yadav S."/>
            <person name="Young G."/>
            <person name="Yu Q."/>
            <person name="Zembek L."/>
            <person name="Zhong D."/>
            <person name="Zimmer A."/>
            <person name="Zwirko Z."/>
            <person name="Jaffe D.B."/>
            <person name="Alvarez P."/>
            <person name="Brockman W."/>
            <person name="Butler J."/>
            <person name="Chin C."/>
            <person name="Gnerre S."/>
            <person name="Grabherr M."/>
            <person name="Kleber M."/>
            <person name="Mauceli E."/>
            <person name="MacCallum I."/>
        </authorList>
    </citation>
    <scope>NUCLEOTIDE SEQUENCE [LARGE SCALE GENOMIC DNA]</scope>
    <source>
        <strain evidence="3">MSH-3 / Tucson 14011-0111.49</strain>
    </source>
</reference>
<feature type="region of interest" description="Disordered" evidence="1">
    <location>
        <begin position="1"/>
        <end position="27"/>
    </location>
</feature>
<sequence length="96" mass="11191">MAACSNLANAMHFSDSDSDSGSGSGSLRGWQCHGCLENEILQVFPKELLEHYRTQKRGKIYVRFSNRKYKRVRFSHQEPKRRRVAENRDRVYATEP</sequence>
<evidence type="ECO:0000313" key="2">
    <source>
        <dbReference type="EMBL" id="EDW28589.1"/>
    </source>
</evidence>
<accession>B4G8A9</accession>
<feature type="region of interest" description="Disordered" evidence="1">
    <location>
        <begin position="75"/>
        <end position="96"/>
    </location>
</feature>
<dbReference type="InterPro" id="IPR031934">
    <property type="entry name" value="DUF4769"/>
</dbReference>
<dbReference type="Pfam" id="PF15992">
    <property type="entry name" value="DUF4769"/>
    <property type="match status" value="1"/>
</dbReference>
<name>B4G8A9_DROPE</name>
<proteinExistence type="predicted"/>
<evidence type="ECO:0000256" key="1">
    <source>
        <dbReference type="SAM" id="MobiDB-lite"/>
    </source>
</evidence>
<dbReference type="EMBL" id="CH479180">
    <property type="protein sequence ID" value="EDW28589.1"/>
    <property type="molecule type" value="Genomic_DNA"/>
</dbReference>
<keyword evidence="3" id="KW-1185">Reference proteome</keyword>
<dbReference type="STRING" id="7234.B4G8A9"/>